<dbReference type="EMBL" id="VIBQ01000010">
    <property type="protein sequence ID" value="KAB8339342.1"/>
    <property type="molecule type" value="Genomic_DNA"/>
</dbReference>
<dbReference type="Gene3D" id="2.40.160.210">
    <property type="entry name" value="Acyl-CoA thioesterase, double hotdog domain"/>
    <property type="match status" value="1"/>
</dbReference>
<feature type="domain" description="Acyl-CoA thioesterase-like C-terminal" evidence="2">
    <location>
        <begin position="209"/>
        <end position="341"/>
    </location>
</feature>
<dbReference type="Proteomes" id="UP000327013">
    <property type="component" value="Unassembled WGS sequence"/>
</dbReference>
<accession>A0A5N6KRS7</accession>
<comment type="caution">
    <text evidence="3">The sequence shown here is derived from an EMBL/GenBank/DDBJ whole genome shotgun (WGS) entry which is preliminary data.</text>
</comment>
<proteinExistence type="predicted"/>
<evidence type="ECO:0000313" key="3">
    <source>
        <dbReference type="EMBL" id="KAB8339342.1"/>
    </source>
</evidence>
<evidence type="ECO:0000259" key="1">
    <source>
        <dbReference type="Pfam" id="PF13622"/>
    </source>
</evidence>
<dbReference type="CDD" id="cd03440">
    <property type="entry name" value="hot_dog"/>
    <property type="match status" value="1"/>
</dbReference>
<dbReference type="InterPro" id="IPR049449">
    <property type="entry name" value="TesB_ACOT8-like_N"/>
</dbReference>
<sequence length="359" mass="39161">MSCVVQASPLTALDFRSTGNDECSIQLPNDIGFGNVSSGGFVASLLNARAVKYAAQHPKIHQQADVRSSTVSFFRPIFPAKGLVILKVEELSIGKAWSTLRVGAFQESPKLCATADIVVASLSIPGVTLNTHWSPSFSAPPVSLAALETHSDPSWTCYHTAFHPQGFRRGHSYIKNYVPLSWPEPITCIEQWVAPGWDCLPRGSRDTSLPEARWTNSLLPFVADLHLPVQENFLPHTPGTKLPLGSVAATLGFAAAQKKARDQGEEKWRDVDGDGAIVFDAKLIHVSLTMGCEVKKKLPGTGVRFLFVRAEVKKVVAGRMDLEVLIFDEQLELVMVGWQVAHLIAAESKNERKVGKTSL</sequence>
<gene>
    <name evidence="3" type="ORF">FH972_022275</name>
</gene>
<evidence type="ECO:0000313" key="4">
    <source>
        <dbReference type="Proteomes" id="UP000327013"/>
    </source>
</evidence>
<evidence type="ECO:0000259" key="2">
    <source>
        <dbReference type="Pfam" id="PF20789"/>
    </source>
</evidence>
<dbReference type="AlphaFoldDB" id="A0A5N6KRS7"/>
<dbReference type="InterPro" id="IPR029069">
    <property type="entry name" value="HotDog_dom_sf"/>
</dbReference>
<organism evidence="3 4">
    <name type="scientific">Carpinus fangiana</name>
    <dbReference type="NCBI Taxonomy" id="176857"/>
    <lineage>
        <taxon>Eukaryota</taxon>
        <taxon>Viridiplantae</taxon>
        <taxon>Streptophyta</taxon>
        <taxon>Embryophyta</taxon>
        <taxon>Tracheophyta</taxon>
        <taxon>Spermatophyta</taxon>
        <taxon>Magnoliopsida</taxon>
        <taxon>eudicotyledons</taxon>
        <taxon>Gunneridae</taxon>
        <taxon>Pentapetalae</taxon>
        <taxon>rosids</taxon>
        <taxon>fabids</taxon>
        <taxon>Fagales</taxon>
        <taxon>Betulaceae</taxon>
        <taxon>Carpinus</taxon>
    </lineage>
</organism>
<keyword evidence="4" id="KW-1185">Reference proteome</keyword>
<dbReference type="PANTHER" id="PTHR38110">
    <property type="entry name" value="CHROMOSOME 23, WHOLE GENOME SHOTGUN SEQUENCE"/>
    <property type="match status" value="1"/>
</dbReference>
<dbReference type="OrthoDB" id="2532955at2759"/>
<dbReference type="InterPro" id="IPR049450">
    <property type="entry name" value="ACOT8-like_C"/>
</dbReference>
<dbReference type="InterPro" id="IPR042171">
    <property type="entry name" value="Acyl-CoA_hotdog"/>
</dbReference>
<dbReference type="PANTHER" id="PTHR38110:SF1">
    <property type="entry name" value="THIOESTERASE DOMAIN-CONTAINING PROTEIN"/>
    <property type="match status" value="1"/>
</dbReference>
<dbReference type="InterPro" id="IPR052389">
    <property type="entry name" value="Sec_Metab_Biosynth-Assoc"/>
</dbReference>
<evidence type="ECO:0008006" key="5">
    <source>
        <dbReference type="Google" id="ProtNLM"/>
    </source>
</evidence>
<name>A0A5N6KRS7_9ROSI</name>
<dbReference type="Pfam" id="PF20789">
    <property type="entry name" value="4HBT_3C"/>
    <property type="match status" value="1"/>
</dbReference>
<reference evidence="3 4" key="1">
    <citation type="submission" date="2019-06" db="EMBL/GenBank/DDBJ databases">
        <title>A chromosomal-level reference genome of Carpinus fangiana (Coryloideae, Betulaceae).</title>
        <authorList>
            <person name="Yang X."/>
            <person name="Wang Z."/>
            <person name="Zhang L."/>
            <person name="Hao G."/>
            <person name="Liu J."/>
            <person name="Yang Y."/>
        </authorList>
    </citation>
    <scope>NUCLEOTIDE SEQUENCE [LARGE SCALE GENOMIC DNA]</scope>
    <source>
        <strain evidence="3">Cfa_2016G</strain>
        <tissue evidence="3">Leaf</tissue>
    </source>
</reference>
<protein>
    <recommendedName>
        <fullName evidence="5">Thioesterase domain-containing protein</fullName>
    </recommendedName>
</protein>
<feature type="domain" description="Acyl-CoA thioesterase-like N-terminal HotDog" evidence="1">
    <location>
        <begin position="34"/>
        <end position="115"/>
    </location>
</feature>
<dbReference type="Pfam" id="PF13622">
    <property type="entry name" value="4HBT_3"/>
    <property type="match status" value="1"/>
</dbReference>
<dbReference type="SUPFAM" id="SSF54637">
    <property type="entry name" value="Thioesterase/thiol ester dehydrase-isomerase"/>
    <property type="match status" value="1"/>
</dbReference>